<comment type="subcellular location">
    <subcellularLocation>
        <location evidence="1">Membrane</location>
        <topology evidence="1">Single-pass type I membrane protein</topology>
    </subcellularLocation>
</comment>
<sequence>MGRSSMQQPNWIYVQNLHGSETRYLSGVINPSITELRHLKYLDLSHLITNDQIPKFIGSFSNLRYLDLSVGGYGGKIPTQLGNLSQLRHLDLSNNGLTGQSFSSES</sequence>
<dbReference type="PANTHER" id="PTHR48063">
    <property type="entry name" value="LRR RECEPTOR-LIKE KINASE"/>
    <property type="match status" value="1"/>
</dbReference>
<evidence type="ECO:0000256" key="4">
    <source>
        <dbReference type="ARBA" id="ARBA00022989"/>
    </source>
</evidence>
<dbReference type="Gene3D" id="3.80.10.10">
    <property type="entry name" value="Ribonuclease Inhibitor"/>
    <property type="match status" value="1"/>
</dbReference>
<proteinExistence type="predicted"/>
<dbReference type="Gramene" id="rna5799">
    <property type="protein sequence ID" value="RHN81716.1"/>
    <property type="gene ID" value="gene5799"/>
</dbReference>
<keyword evidence="6" id="KW-0675">Receptor</keyword>
<dbReference type="InterPro" id="IPR001611">
    <property type="entry name" value="Leu-rich_rpt"/>
</dbReference>
<dbReference type="SUPFAM" id="SSF52058">
    <property type="entry name" value="L domain-like"/>
    <property type="match status" value="1"/>
</dbReference>
<dbReference type="Proteomes" id="UP000265566">
    <property type="component" value="Chromosome 1"/>
</dbReference>
<evidence type="ECO:0000313" key="8">
    <source>
        <dbReference type="EMBL" id="RHN81716.1"/>
    </source>
</evidence>
<dbReference type="PANTHER" id="PTHR48063:SF98">
    <property type="entry name" value="LRR RECEPTOR-LIKE SERINE_THREONINE-PROTEIN KINASE FLS2"/>
    <property type="match status" value="1"/>
</dbReference>
<protein>
    <submittedName>
        <fullName evidence="8">Putative leucine-rich repeat domain, L domain-containing protein</fullName>
    </submittedName>
</protein>
<keyword evidence="4" id="KW-1133">Transmembrane helix</keyword>
<reference evidence="8" key="1">
    <citation type="journal article" date="2018" name="Nat. Plants">
        <title>Whole-genome landscape of Medicago truncatula symbiotic genes.</title>
        <authorList>
            <person name="Pecrix Y."/>
            <person name="Gamas P."/>
            <person name="Carrere S."/>
        </authorList>
    </citation>
    <scope>NUCLEOTIDE SEQUENCE</scope>
    <source>
        <tissue evidence="8">Leaves</tissue>
    </source>
</reference>
<gene>
    <name evidence="8" type="ORF">MtrunA17_Chr1g0202171</name>
</gene>
<accession>A0A396JTR7</accession>
<dbReference type="Pfam" id="PF00560">
    <property type="entry name" value="LRR_1"/>
    <property type="match status" value="1"/>
</dbReference>
<dbReference type="GO" id="GO:0016020">
    <property type="term" value="C:membrane"/>
    <property type="evidence" value="ECO:0007669"/>
    <property type="project" value="UniProtKB-SubCell"/>
</dbReference>
<keyword evidence="2" id="KW-0812">Transmembrane</keyword>
<dbReference type="InterPro" id="IPR032675">
    <property type="entry name" value="LRR_dom_sf"/>
</dbReference>
<keyword evidence="3" id="KW-0732">Signal</keyword>
<evidence type="ECO:0000256" key="1">
    <source>
        <dbReference type="ARBA" id="ARBA00004479"/>
    </source>
</evidence>
<evidence type="ECO:0000256" key="3">
    <source>
        <dbReference type="ARBA" id="ARBA00022729"/>
    </source>
</evidence>
<evidence type="ECO:0000256" key="5">
    <source>
        <dbReference type="ARBA" id="ARBA00023136"/>
    </source>
</evidence>
<dbReference type="AlphaFoldDB" id="A0A396JTR7"/>
<organism evidence="8">
    <name type="scientific">Medicago truncatula</name>
    <name type="common">Barrel medic</name>
    <name type="synonym">Medicago tribuloides</name>
    <dbReference type="NCBI Taxonomy" id="3880"/>
    <lineage>
        <taxon>Eukaryota</taxon>
        <taxon>Viridiplantae</taxon>
        <taxon>Streptophyta</taxon>
        <taxon>Embryophyta</taxon>
        <taxon>Tracheophyta</taxon>
        <taxon>Spermatophyta</taxon>
        <taxon>Magnoliopsida</taxon>
        <taxon>eudicotyledons</taxon>
        <taxon>Gunneridae</taxon>
        <taxon>Pentapetalae</taxon>
        <taxon>rosids</taxon>
        <taxon>fabids</taxon>
        <taxon>Fabales</taxon>
        <taxon>Fabaceae</taxon>
        <taxon>Papilionoideae</taxon>
        <taxon>50 kb inversion clade</taxon>
        <taxon>NPAAA clade</taxon>
        <taxon>Hologalegina</taxon>
        <taxon>IRL clade</taxon>
        <taxon>Trifolieae</taxon>
        <taxon>Medicago</taxon>
    </lineage>
</organism>
<keyword evidence="7" id="KW-0325">Glycoprotein</keyword>
<name>A0A396JTR7_MEDTR</name>
<comment type="caution">
    <text evidence="8">The sequence shown here is derived from an EMBL/GenBank/DDBJ whole genome shotgun (WGS) entry which is preliminary data.</text>
</comment>
<keyword evidence="5" id="KW-0472">Membrane</keyword>
<dbReference type="InterPro" id="IPR046956">
    <property type="entry name" value="RLP23-like"/>
</dbReference>
<evidence type="ECO:0000256" key="6">
    <source>
        <dbReference type="ARBA" id="ARBA00023170"/>
    </source>
</evidence>
<evidence type="ECO:0000256" key="2">
    <source>
        <dbReference type="ARBA" id="ARBA00022692"/>
    </source>
</evidence>
<dbReference type="EMBL" id="PSQE01000001">
    <property type="protein sequence ID" value="RHN81716.1"/>
    <property type="molecule type" value="Genomic_DNA"/>
</dbReference>
<evidence type="ECO:0000256" key="7">
    <source>
        <dbReference type="ARBA" id="ARBA00023180"/>
    </source>
</evidence>